<dbReference type="PANTHER" id="PTHR37984">
    <property type="entry name" value="PROTEIN CBG26694"/>
    <property type="match status" value="1"/>
</dbReference>
<keyword evidence="3" id="KW-0511">Multifunctional enzyme</keyword>
<sequence>MGLVKRIEEVHKAFGELGTLKTEPVKILLKENAQPYTVHTARRVPLPMLQQVKEELQRMEENEVIEAVTEPTDWCAPMVPVPRKNGKVRICVDLKRLNEGVRRERYVLPTAEEITAKLSGATMFTSLDAASGFWQIPLHPESTKLTTFITPFGRYAFKRLPFGITSAPEIFQRKMTETLNGLEGVAIFMDDVLVYGDTSEQHDQRLSKVLERIESAGLKLNKEKCKFRQNQLHFLGQVIDKSGVRPDPDKVKAIRELPPPQNVNDLRRVLGMFNYLGKYIPNLSTVGQPLYELLRSKSVWTWDHSQQEAFQGLKDILSTAPVLKFYDVNRPTAVSADASSYGIGGVLLQLHDKDWKPVAFCSRRLSEAETRYAQIEKECLASVWACERFEKYLCGLENFKLVTDHKPLVPLMNKKDLDNVPIRCQRLLMRLMRFKPTAEYAPGKTLTVADTLSRSPLQYVEREADTHSDVACYIAAIVDNMPATPHKLMAIKTATAADYNLQLVLQYVRSGWPEYIGNVPAVIKDYFPIRNELSEHNGIIIRGNRMVIPDVMRADILDRIHDGHQGLTKCQERAHASVWWPGVSSEIKNKVQSCQVCREMKPAQRKEPLISTPLPDRPWKRLAIDLCDHNKHTYLVVSDYFSRFLEILHLPTTTASQVILKLKGVFGRFGCPDEVVSDNGPQFSCQEFQEFARQFDFMHITSSPHNPQGNGHAERGVQTAKRILQQKDPLLALMCYRSTPCATTGVSPAELLMGRKIKTTLPTLEANLQPRWPDLELVRNKDAMEKQKQAFYFNQRHGARSLPSLKPGDPVLMKLDHQKSWKTPAIVTGEGITPRSFVIETPQGATLRRNRRHLQHVPETAGAAHPLAPDGLQQGAAGQQPNPPVTTDTASPTASVKPPDPQNGLFHTRSGRQSKPGERLNL</sequence>
<dbReference type="PROSITE" id="PS50994">
    <property type="entry name" value="INTEGRASE"/>
    <property type="match status" value="1"/>
</dbReference>
<dbReference type="InterPro" id="IPR043128">
    <property type="entry name" value="Rev_trsase/Diguanyl_cyclase"/>
</dbReference>
<dbReference type="Pfam" id="PF00665">
    <property type="entry name" value="rve"/>
    <property type="match status" value="1"/>
</dbReference>
<dbReference type="InterPro" id="IPR036397">
    <property type="entry name" value="RNaseH_sf"/>
</dbReference>
<dbReference type="OrthoDB" id="775972at2759"/>
<feature type="compositionally biased region" description="Low complexity" evidence="5">
    <location>
        <begin position="868"/>
        <end position="880"/>
    </location>
</feature>
<dbReference type="PROSITE" id="PS50878">
    <property type="entry name" value="RT_POL"/>
    <property type="match status" value="1"/>
</dbReference>
<dbReference type="Gene3D" id="3.30.70.270">
    <property type="match status" value="2"/>
</dbReference>
<feature type="domain" description="Integrase catalytic" evidence="7">
    <location>
        <begin position="614"/>
        <end position="725"/>
    </location>
</feature>
<evidence type="ECO:0000256" key="3">
    <source>
        <dbReference type="ARBA" id="ARBA00023268"/>
    </source>
</evidence>
<dbReference type="Pfam" id="PF17919">
    <property type="entry name" value="RT_RNaseH_2"/>
    <property type="match status" value="1"/>
</dbReference>
<organism evidence="8 9">
    <name type="scientific">Clupea harengus</name>
    <name type="common">Atlantic herring</name>
    <dbReference type="NCBI Taxonomy" id="7950"/>
    <lineage>
        <taxon>Eukaryota</taxon>
        <taxon>Metazoa</taxon>
        <taxon>Chordata</taxon>
        <taxon>Craniata</taxon>
        <taxon>Vertebrata</taxon>
        <taxon>Euteleostomi</taxon>
        <taxon>Actinopterygii</taxon>
        <taxon>Neopterygii</taxon>
        <taxon>Teleostei</taxon>
        <taxon>Clupei</taxon>
        <taxon>Clupeiformes</taxon>
        <taxon>Clupeoidei</taxon>
        <taxon>Clupeidae</taxon>
        <taxon>Clupea</taxon>
    </lineage>
</organism>
<dbReference type="FunFam" id="3.10.20.370:FF:000001">
    <property type="entry name" value="Retrovirus-related Pol polyprotein from transposon 17.6-like protein"/>
    <property type="match status" value="1"/>
</dbReference>
<feature type="region of interest" description="Disordered" evidence="5">
    <location>
        <begin position="862"/>
        <end position="922"/>
    </location>
</feature>
<evidence type="ECO:0000256" key="4">
    <source>
        <dbReference type="ARBA" id="ARBA00039658"/>
    </source>
</evidence>
<name>A0A6P8GA86_CLUHA</name>
<dbReference type="GeneID" id="116223478"/>
<proteinExistence type="inferred from homology"/>
<accession>A0A6P8GA86</accession>
<dbReference type="InterPro" id="IPR000477">
    <property type="entry name" value="RT_dom"/>
</dbReference>
<reference evidence="9" key="1">
    <citation type="submission" date="2025-08" db="UniProtKB">
        <authorList>
            <consortium name="RefSeq"/>
        </authorList>
    </citation>
    <scope>IDENTIFICATION</scope>
</reference>
<dbReference type="EC" id="3.1.26.4" evidence="2"/>
<comment type="similarity">
    <text evidence="1">Belongs to the beta type-B retroviral polymerase family. HERV class-II K(HML-2) pol subfamily.</text>
</comment>
<evidence type="ECO:0000259" key="6">
    <source>
        <dbReference type="PROSITE" id="PS50878"/>
    </source>
</evidence>
<dbReference type="InterPro" id="IPR001584">
    <property type="entry name" value="Integrase_cat-core"/>
</dbReference>
<evidence type="ECO:0000313" key="9">
    <source>
        <dbReference type="RefSeq" id="XP_031436254.1"/>
    </source>
</evidence>
<dbReference type="CDD" id="cd09274">
    <property type="entry name" value="RNase_HI_RT_Ty3"/>
    <property type="match status" value="1"/>
</dbReference>
<keyword evidence="8" id="KW-1185">Reference proteome</keyword>
<dbReference type="CDD" id="cd01647">
    <property type="entry name" value="RT_LTR"/>
    <property type="match status" value="1"/>
</dbReference>
<evidence type="ECO:0000313" key="8">
    <source>
        <dbReference type="Proteomes" id="UP000515152"/>
    </source>
</evidence>
<protein>
    <recommendedName>
        <fullName evidence="4">Gypsy retrotransposon integrase-like protein 1</fullName>
        <ecNumber evidence="2">3.1.26.4</ecNumber>
    </recommendedName>
</protein>
<dbReference type="InterPro" id="IPR050951">
    <property type="entry name" value="Retrovirus_Pol_polyprotein"/>
</dbReference>
<dbReference type="Proteomes" id="UP000515152">
    <property type="component" value="Chromosome 14"/>
</dbReference>
<dbReference type="SUPFAM" id="SSF56672">
    <property type="entry name" value="DNA/RNA polymerases"/>
    <property type="match status" value="1"/>
</dbReference>
<dbReference type="GO" id="GO:0015074">
    <property type="term" value="P:DNA integration"/>
    <property type="evidence" value="ECO:0007669"/>
    <property type="project" value="InterPro"/>
</dbReference>
<dbReference type="SUPFAM" id="SSF53098">
    <property type="entry name" value="Ribonuclease H-like"/>
    <property type="match status" value="1"/>
</dbReference>
<dbReference type="PANTHER" id="PTHR37984:SF5">
    <property type="entry name" value="PROTEIN NYNRIN-LIKE"/>
    <property type="match status" value="1"/>
</dbReference>
<dbReference type="InterPro" id="IPR043502">
    <property type="entry name" value="DNA/RNA_pol_sf"/>
</dbReference>
<dbReference type="InterPro" id="IPR041577">
    <property type="entry name" value="RT_RNaseH_2"/>
</dbReference>
<dbReference type="FunFam" id="3.30.420.10:FF:000063">
    <property type="entry name" value="Retrovirus-related Pol polyprotein from transposon 297-like Protein"/>
    <property type="match status" value="1"/>
</dbReference>
<dbReference type="AlphaFoldDB" id="A0A6P8GA86"/>
<dbReference type="InterPro" id="IPR012337">
    <property type="entry name" value="RNaseH-like_sf"/>
</dbReference>
<gene>
    <name evidence="9" type="primary">LOC116223478</name>
</gene>
<dbReference type="Gene3D" id="3.30.420.10">
    <property type="entry name" value="Ribonuclease H-like superfamily/Ribonuclease H"/>
    <property type="match status" value="1"/>
</dbReference>
<dbReference type="Pfam" id="PF00078">
    <property type="entry name" value="RVT_1"/>
    <property type="match status" value="1"/>
</dbReference>
<feature type="compositionally biased region" description="Polar residues" evidence="5">
    <location>
        <begin position="885"/>
        <end position="894"/>
    </location>
</feature>
<evidence type="ECO:0000259" key="7">
    <source>
        <dbReference type="PROSITE" id="PS50994"/>
    </source>
</evidence>
<dbReference type="InterPro" id="IPR041588">
    <property type="entry name" value="Integrase_H2C2"/>
</dbReference>
<dbReference type="Gene3D" id="1.10.340.70">
    <property type="match status" value="1"/>
</dbReference>
<dbReference type="FunFam" id="3.30.70.270:FF:000115">
    <property type="entry name" value="Polyprotein of retroviral origin, putative"/>
    <property type="match status" value="1"/>
</dbReference>
<evidence type="ECO:0000256" key="2">
    <source>
        <dbReference type="ARBA" id="ARBA00012180"/>
    </source>
</evidence>
<dbReference type="Pfam" id="PF17921">
    <property type="entry name" value="Integrase_H2C2"/>
    <property type="match status" value="1"/>
</dbReference>
<dbReference type="KEGG" id="char:116223478"/>
<dbReference type="GO" id="GO:0004523">
    <property type="term" value="F:RNA-DNA hybrid ribonuclease activity"/>
    <property type="evidence" value="ECO:0007669"/>
    <property type="project" value="UniProtKB-EC"/>
</dbReference>
<dbReference type="FunFam" id="1.10.340.70:FF:000003">
    <property type="entry name" value="Protein CBG25708"/>
    <property type="match status" value="1"/>
</dbReference>
<feature type="domain" description="Reverse transcriptase" evidence="6">
    <location>
        <begin position="62"/>
        <end position="239"/>
    </location>
</feature>
<dbReference type="Gene3D" id="3.10.10.10">
    <property type="entry name" value="HIV Type 1 Reverse Transcriptase, subunit A, domain 1"/>
    <property type="match status" value="1"/>
</dbReference>
<dbReference type="RefSeq" id="XP_031436254.1">
    <property type="nucleotide sequence ID" value="XM_031580394.1"/>
</dbReference>
<evidence type="ECO:0000256" key="1">
    <source>
        <dbReference type="ARBA" id="ARBA00010879"/>
    </source>
</evidence>
<dbReference type="GO" id="GO:0003676">
    <property type="term" value="F:nucleic acid binding"/>
    <property type="evidence" value="ECO:0007669"/>
    <property type="project" value="InterPro"/>
</dbReference>
<evidence type="ECO:0000256" key="5">
    <source>
        <dbReference type="SAM" id="MobiDB-lite"/>
    </source>
</evidence>